<name>A0A9W6BY93_9CHLO</name>
<feature type="compositionally biased region" description="Basic and acidic residues" evidence="1">
    <location>
        <begin position="2255"/>
        <end position="2266"/>
    </location>
</feature>
<evidence type="ECO:0000313" key="2">
    <source>
        <dbReference type="EMBL" id="GLC60474.1"/>
    </source>
</evidence>
<dbReference type="OrthoDB" id="546454at2759"/>
<feature type="region of interest" description="Disordered" evidence="1">
    <location>
        <begin position="1"/>
        <end position="35"/>
    </location>
</feature>
<reference evidence="2 3" key="1">
    <citation type="journal article" date="2023" name="Commun. Biol.">
        <title>Reorganization of the ancestral sex-determining regions during the evolution of trioecy in Pleodorina starrii.</title>
        <authorList>
            <person name="Takahashi K."/>
            <person name="Suzuki S."/>
            <person name="Kawai-Toyooka H."/>
            <person name="Yamamoto K."/>
            <person name="Hamaji T."/>
            <person name="Ootsuki R."/>
            <person name="Yamaguchi H."/>
            <person name="Kawachi M."/>
            <person name="Higashiyama T."/>
            <person name="Nozaki H."/>
        </authorList>
    </citation>
    <scope>NUCLEOTIDE SEQUENCE [LARGE SCALE GENOMIC DNA]</scope>
    <source>
        <strain evidence="2 3">NIES-4479</strain>
    </source>
</reference>
<feature type="compositionally biased region" description="Gly residues" evidence="1">
    <location>
        <begin position="1445"/>
        <end position="1456"/>
    </location>
</feature>
<feature type="region of interest" description="Disordered" evidence="1">
    <location>
        <begin position="1438"/>
        <end position="1458"/>
    </location>
</feature>
<feature type="region of interest" description="Disordered" evidence="1">
    <location>
        <begin position="361"/>
        <end position="406"/>
    </location>
</feature>
<feature type="compositionally biased region" description="Low complexity" evidence="1">
    <location>
        <begin position="291"/>
        <end position="301"/>
    </location>
</feature>
<feature type="compositionally biased region" description="Low complexity" evidence="1">
    <location>
        <begin position="1115"/>
        <end position="1127"/>
    </location>
</feature>
<feature type="region of interest" description="Disordered" evidence="1">
    <location>
        <begin position="2229"/>
        <end position="2266"/>
    </location>
</feature>
<organism evidence="2 3">
    <name type="scientific">Pleodorina starrii</name>
    <dbReference type="NCBI Taxonomy" id="330485"/>
    <lineage>
        <taxon>Eukaryota</taxon>
        <taxon>Viridiplantae</taxon>
        <taxon>Chlorophyta</taxon>
        <taxon>core chlorophytes</taxon>
        <taxon>Chlorophyceae</taxon>
        <taxon>CS clade</taxon>
        <taxon>Chlamydomonadales</taxon>
        <taxon>Volvocaceae</taxon>
        <taxon>Pleodorina</taxon>
    </lineage>
</organism>
<comment type="caution">
    <text evidence="2">The sequence shown here is derived from an EMBL/GenBank/DDBJ whole genome shotgun (WGS) entry which is preliminary data.</text>
</comment>
<dbReference type="PANTHER" id="PTHR13992:SF39">
    <property type="entry name" value="SMRTER, ISOFORM G"/>
    <property type="match status" value="1"/>
</dbReference>
<evidence type="ECO:0000313" key="3">
    <source>
        <dbReference type="Proteomes" id="UP001165080"/>
    </source>
</evidence>
<feature type="compositionally biased region" description="Low complexity" evidence="1">
    <location>
        <begin position="1640"/>
        <end position="1651"/>
    </location>
</feature>
<feature type="region of interest" description="Disordered" evidence="1">
    <location>
        <begin position="1611"/>
        <end position="1658"/>
    </location>
</feature>
<dbReference type="EMBL" id="BRXU01000035">
    <property type="protein sequence ID" value="GLC60474.1"/>
    <property type="molecule type" value="Genomic_DNA"/>
</dbReference>
<feature type="compositionally biased region" description="Pro residues" evidence="1">
    <location>
        <begin position="862"/>
        <end position="877"/>
    </location>
</feature>
<feature type="region of interest" description="Disordered" evidence="1">
    <location>
        <begin position="820"/>
        <end position="846"/>
    </location>
</feature>
<feature type="compositionally biased region" description="Low complexity" evidence="1">
    <location>
        <begin position="1516"/>
        <end position="1531"/>
    </location>
</feature>
<dbReference type="GO" id="GO:0006357">
    <property type="term" value="P:regulation of transcription by RNA polymerase II"/>
    <property type="evidence" value="ECO:0007669"/>
    <property type="project" value="TreeGrafter"/>
</dbReference>
<feature type="region of interest" description="Disordered" evidence="1">
    <location>
        <begin position="1679"/>
        <end position="1704"/>
    </location>
</feature>
<dbReference type="InterPro" id="IPR051571">
    <property type="entry name" value="N-CoR_corepressor"/>
</dbReference>
<dbReference type="PANTHER" id="PTHR13992">
    <property type="entry name" value="NUCLEAR RECEPTOR CO-REPRESSOR RELATED NCOR"/>
    <property type="match status" value="1"/>
</dbReference>
<sequence length="2266" mass="228208">MEARRGWSSNAVGQHAGGWTAPGPSQSLAPPLSGRSAAAAASESATTITLTFWPPARHSRAASALRRASAASNVTSPVASANATCACGISRGSALWCLPPAVGSVADGWFWRHHRSGRRCRYAAPAPVAAAVSSNGGGGGAGPALPATAAPTMLHLQSASNIQNSRSLSVRPGGSEASITNSGSGSFGGWASGGCAGGRGRGRALAAAPAVVAASSALSAAPLTGGALPSPSGAVPAAAAAPPQRRLAPAKAAAAEAGEPLVREPPSVAADAAFLEPLQDVSLELLRGALQSSQASTQPPQARHHPAFGDAATGKVGDAHREVLGSGFGSPGDDHAAAAAAPGNGGDRRWVRAVRRRTSALVGGAVQDPDLHLGRPQNLDPGPEGPGEQGDEYGRPRKRPALGPETAASLARVAAEAAARRRVGRGVVHWTGRGGAAAAAGNGGGGELPSHPAKLTRAIKDCTTPEQLHELYRTATAAQTHVEAPTRTAPYGTIPPTAAAATAAAATRLVGFGDRAGAAATVGSGGGGGCAVAASGGGALNDLHLVAMLTHLAQLAAAEPPPPLPAAAGTRRRGGGSGVSERSAVDVAAFGWDIAMAIGVRLAAGSEVLSQPRAASNALWAAAKLGLRLRATWWEALAAPLLAAPPPPPPESRIPAKATQPLTGRDLCNAVYALGLAAAAVTGGGGGSEEEVARVGGAAARFEGRLQAVGKRLLEACTASRLRVCKAQELSSLLYGAGLLRLQPSGEWLAKSYSPALVAVMASAGQQVVANVLWALQRFAAPPPTQLAEALLAASRGMLERTAAVAVEEAGGVEVAAGVGERGEEHQQHQQQWPQQQQQQQHAVVTGDPERLVLQQAAPAGKRPPPPPPPGPRPLPLPPDMLVTVVWSVGRLRSRGAIRLDDDDDEDGDDAEARARVAGRPMGRADGSAAPPAAATATAVAADVFRSGAGGGGRNAVGGATAAAACAGWRAAAVGASVRLLRRQLQLAGADGRQRPLTVGGWWRRDLREGPLLLGPRALATLGSGLALLQVAPSTTVGGTASADAWRLLYDTAILLCNPTNRSSGGGNGRWDPRDVFALLSAAVANTELSAFHQSAALEPQTAAAAAAPPPPAAADPSQAPQPSRQRSPPPPQQQQQQPAVGAAPRRGFESSAARPPAELVEALLRRLLPSLLLPPPAGGGGGGGGGAGESYIVGPSAAAGRVGSGFGGGGGGCSSAVLVGCMWALAKLQYWPSRPVMEALLVAVRGRIAHLQPPALAQLVWSLAALQGLNPDGAPPGGVLTLARRLQRRIRVVLQRTCDAAAAAGDGGGGGSGDVGKAAAAPLPPRTLTQLLVSLRRLGVPLPAGLRSRVAECLVRPSVRQLRRELQRSAARKAGGRRRGGESSGAGAWGELEADGSYSASAAGPYDSVRLLGALAAATAGLCAAGQGRMRPVKGRLAARGSGDEGAGGGGGGSGTSLRAVAPGYVRRSGLRLALWGAGWAAVRATAAAAAVEEEEEEEQQQALRRRQPRKRGAPESAAAAAAAAGAAAGASGGAPGEAPTLPRSPPASLRDWCSYLAGVRRLGFCPPPALAAALVELMARPWLLGQLRRCGAREAVALACELSYLVQPPTSSRSRAPALRIKKRRRVTPGTGRRSGKQQQQQQQQQRQQHSTDVGHVSGAQEVPESGAVVEAAALRPGSQAPTHGSEAGGGGGGGSRRQRRAARLLRSRVVPELLRAAQRVAGAGGALAAEADGAGGGGRHGSGAGAGAARQLVVVSERQAATLLRALQRLRVQPPPTVVGALLRAAAASGSGGAAGGGAPSSLSDAVRMASAAAEAMPTLPGASAAGSSRPRGSVAEVGSLAAVTNAAAAADADVAAAAAEWLAHVVAAAAAHLAAAPPEALLATSLPLVAELVEAARRASWMHGAVQGRVLPAAFAACSRALGGGAPLPYISSLLDALLLLTVARRQDNDSGDGGAAAAGGGEAGKRRRRRYAAAAAAAAPPESAEASAAAPVSEPFAVDLPDGLWLAVYRASYHQMAAALPEAAAAAAAAATAAAAVPAVAVGAVGDDSPLAAAATAAAAGVVGVDEGAGQGRVASAPPPSAAAAAGPQRQRQIRSDGGAVRPYGHRADAVLYDDSRAAAVALPGQQVVSLAYSLARHPPPRPPPDRWMRLMLLAVESDLPSLGATDCAHLCVSLVRLGCVPGDGWLDRFGLQVALTRALTEKTEHSLLIRAWLGLRQLRDHQHHQQRQQQQQQEQEQQEQQEQQQLQQREQELRKQVREQ</sequence>
<feature type="region of interest" description="Disordered" evidence="1">
    <location>
        <begin position="1100"/>
        <end position="1155"/>
    </location>
</feature>
<evidence type="ECO:0000256" key="1">
    <source>
        <dbReference type="SAM" id="MobiDB-lite"/>
    </source>
</evidence>
<protein>
    <submittedName>
        <fullName evidence="2">Uncharacterized protein</fullName>
    </submittedName>
</protein>
<feature type="region of interest" description="Disordered" evidence="1">
    <location>
        <begin position="1493"/>
        <end position="1547"/>
    </location>
</feature>
<feature type="compositionally biased region" description="Low complexity" evidence="1">
    <location>
        <begin position="829"/>
        <end position="842"/>
    </location>
</feature>
<accession>A0A9W6BY93</accession>
<feature type="compositionally biased region" description="Low complexity" evidence="1">
    <location>
        <begin position="1134"/>
        <end position="1146"/>
    </location>
</feature>
<proteinExistence type="predicted"/>
<gene>
    <name evidence="2" type="primary">PLEST010818</name>
    <name evidence="2" type="ORF">PLESTB_001617400</name>
</gene>
<feature type="compositionally biased region" description="Gly residues" evidence="1">
    <location>
        <begin position="1689"/>
        <end position="1698"/>
    </location>
</feature>
<dbReference type="Proteomes" id="UP001165080">
    <property type="component" value="Unassembled WGS sequence"/>
</dbReference>
<feature type="region of interest" description="Disordered" evidence="1">
    <location>
        <begin position="2075"/>
        <end position="2105"/>
    </location>
</feature>
<feature type="region of interest" description="Disordered" evidence="1">
    <location>
        <begin position="291"/>
        <end position="349"/>
    </location>
</feature>
<feature type="region of interest" description="Disordered" evidence="1">
    <location>
        <begin position="858"/>
        <end position="877"/>
    </location>
</feature>
<feature type="region of interest" description="Disordered" evidence="1">
    <location>
        <begin position="1367"/>
        <end position="1389"/>
    </location>
</feature>
<dbReference type="GO" id="GO:0000785">
    <property type="term" value="C:chromatin"/>
    <property type="evidence" value="ECO:0007669"/>
    <property type="project" value="TreeGrafter"/>
</dbReference>
<keyword evidence="3" id="KW-1185">Reference proteome</keyword>
<feature type="compositionally biased region" description="Low complexity" evidence="1">
    <location>
        <begin position="2233"/>
        <end position="2254"/>
    </location>
</feature>